<reference evidence="1" key="1">
    <citation type="journal article" date="2020" name="Nature">
        <title>Giant virus diversity and host interactions through global metagenomics.</title>
        <authorList>
            <person name="Schulz F."/>
            <person name="Roux S."/>
            <person name="Paez-Espino D."/>
            <person name="Jungbluth S."/>
            <person name="Walsh D.A."/>
            <person name="Denef V.J."/>
            <person name="McMahon K.D."/>
            <person name="Konstantinidis K.T."/>
            <person name="Eloe-Fadrosh E.A."/>
            <person name="Kyrpides N.C."/>
            <person name="Woyke T."/>
        </authorList>
    </citation>
    <scope>NUCLEOTIDE SEQUENCE</scope>
    <source>
        <strain evidence="1">GVMAG-M-3300023174-111</strain>
    </source>
</reference>
<proteinExistence type="predicted"/>
<protein>
    <submittedName>
        <fullName evidence="1">Uncharacterized protein</fullName>
    </submittedName>
</protein>
<organism evidence="1">
    <name type="scientific">viral metagenome</name>
    <dbReference type="NCBI Taxonomy" id="1070528"/>
    <lineage>
        <taxon>unclassified sequences</taxon>
        <taxon>metagenomes</taxon>
        <taxon>organismal metagenomes</taxon>
    </lineage>
</organism>
<dbReference type="EMBL" id="MN739531">
    <property type="protein sequence ID" value="QHT11107.1"/>
    <property type="molecule type" value="Genomic_DNA"/>
</dbReference>
<dbReference type="AlphaFoldDB" id="A0A6C0D3L6"/>
<sequence>MHKNAKFSRYFYITKLYMSLCVCLGSCLCAAALLGLVLHKCTEFHNKEMYLIEQPDKTAMV</sequence>
<name>A0A6C0D3L6_9ZZZZ</name>
<evidence type="ECO:0000313" key="1">
    <source>
        <dbReference type="EMBL" id="QHT11107.1"/>
    </source>
</evidence>
<accession>A0A6C0D3L6</accession>